<evidence type="ECO:0000313" key="2">
    <source>
        <dbReference type="Proteomes" id="UP000838756"/>
    </source>
</evidence>
<keyword evidence="2" id="KW-1185">Reference proteome</keyword>
<dbReference type="EMBL" id="CAKXAJ010009002">
    <property type="protein sequence ID" value="CAH2211045.1"/>
    <property type="molecule type" value="Genomic_DNA"/>
</dbReference>
<evidence type="ECO:0000313" key="1">
    <source>
        <dbReference type="EMBL" id="CAH2211045.1"/>
    </source>
</evidence>
<comment type="caution">
    <text evidence="1">The sequence shown here is derived from an EMBL/GenBank/DDBJ whole genome shotgun (WGS) entry which is preliminary data.</text>
</comment>
<dbReference type="Proteomes" id="UP000838756">
    <property type="component" value="Unassembled WGS sequence"/>
</dbReference>
<reference evidence="1" key="1">
    <citation type="submission" date="2022-03" db="EMBL/GenBank/DDBJ databases">
        <authorList>
            <person name="Lindestad O."/>
        </authorList>
    </citation>
    <scope>NUCLEOTIDE SEQUENCE</scope>
</reference>
<proteinExistence type="predicted"/>
<dbReference type="AlphaFoldDB" id="A0A8S4QK91"/>
<sequence>MALAEKDLNLEALLKDLQENNANLLNRFRTVVRPRVFTGSSQSSAPAEPITVDEDPVAIPTIVIESSTPDILRGRRRLHCRRYKEAEALGLQI</sequence>
<gene>
    <name evidence="1" type="primary">jg15479</name>
    <name evidence="1" type="ORF">PAEG_LOCUS2891</name>
</gene>
<accession>A0A8S4QK91</accession>
<protein>
    <submittedName>
        <fullName evidence="1">Jg15479 protein</fullName>
    </submittedName>
</protein>
<organism evidence="1 2">
    <name type="scientific">Pararge aegeria aegeria</name>
    <dbReference type="NCBI Taxonomy" id="348720"/>
    <lineage>
        <taxon>Eukaryota</taxon>
        <taxon>Metazoa</taxon>
        <taxon>Ecdysozoa</taxon>
        <taxon>Arthropoda</taxon>
        <taxon>Hexapoda</taxon>
        <taxon>Insecta</taxon>
        <taxon>Pterygota</taxon>
        <taxon>Neoptera</taxon>
        <taxon>Endopterygota</taxon>
        <taxon>Lepidoptera</taxon>
        <taxon>Glossata</taxon>
        <taxon>Ditrysia</taxon>
        <taxon>Papilionoidea</taxon>
        <taxon>Nymphalidae</taxon>
        <taxon>Satyrinae</taxon>
        <taxon>Satyrini</taxon>
        <taxon>Parargina</taxon>
        <taxon>Pararge</taxon>
    </lineage>
</organism>
<name>A0A8S4QK91_9NEOP</name>